<dbReference type="Pfam" id="PF11967">
    <property type="entry name" value="RecO_N"/>
    <property type="match status" value="1"/>
</dbReference>
<dbReference type="SUPFAM" id="SSF50249">
    <property type="entry name" value="Nucleic acid-binding proteins"/>
    <property type="match status" value="1"/>
</dbReference>
<evidence type="ECO:0000313" key="9">
    <source>
        <dbReference type="EMBL" id="GET20466.1"/>
    </source>
</evidence>
<evidence type="ECO:0000256" key="5">
    <source>
        <dbReference type="ARBA" id="ARBA00023204"/>
    </source>
</evidence>
<evidence type="ECO:0000313" key="11">
    <source>
        <dbReference type="Proteomes" id="UP000240621"/>
    </source>
</evidence>
<name>A0A2P8CH46_9BACT</name>
<dbReference type="HAMAP" id="MF_00201">
    <property type="entry name" value="RecO"/>
    <property type="match status" value="1"/>
</dbReference>
<keyword evidence="3 7" id="KW-0227">DNA damage</keyword>
<protein>
    <recommendedName>
        <fullName evidence="2 7">DNA repair protein RecO</fullName>
    </recommendedName>
    <alternativeName>
        <fullName evidence="6 7">Recombination protein O</fullName>
    </alternativeName>
</protein>
<dbReference type="NCBIfam" id="TIGR00613">
    <property type="entry name" value="reco"/>
    <property type="match status" value="1"/>
</dbReference>
<dbReference type="PANTHER" id="PTHR33991">
    <property type="entry name" value="DNA REPAIR PROTEIN RECO"/>
    <property type="match status" value="1"/>
</dbReference>
<dbReference type="InterPro" id="IPR012340">
    <property type="entry name" value="NA-bd_OB-fold"/>
</dbReference>
<accession>A0A2P8CH46</accession>
<dbReference type="AlphaFoldDB" id="A0A2P8CH46"/>
<dbReference type="RefSeq" id="WP_106540899.1">
    <property type="nucleotide sequence ID" value="NZ_BLAU01000001.1"/>
</dbReference>
<dbReference type="InterPro" id="IPR042242">
    <property type="entry name" value="RecO_C"/>
</dbReference>
<dbReference type="SUPFAM" id="SSF57863">
    <property type="entry name" value="ArfGap/RecO-like zinc finger"/>
    <property type="match status" value="1"/>
</dbReference>
<evidence type="ECO:0000313" key="12">
    <source>
        <dbReference type="Proteomes" id="UP000396862"/>
    </source>
</evidence>
<proteinExistence type="inferred from homology"/>
<feature type="domain" description="DNA replication/recombination mediator RecO N-terminal" evidence="8">
    <location>
        <begin position="1"/>
        <end position="76"/>
    </location>
</feature>
<dbReference type="EMBL" id="PYGC01000002">
    <property type="protein sequence ID" value="PSK84291.1"/>
    <property type="molecule type" value="Genomic_DNA"/>
</dbReference>
<dbReference type="OrthoDB" id="9789152at2"/>
<dbReference type="GO" id="GO:0043590">
    <property type="term" value="C:bacterial nucleoid"/>
    <property type="evidence" value="ECO:0007669"/>
    <property type="project" value="TreeGrafter"/>
</dbReference>
<comment type="function">
    <text evidence="7">Involved in DNA repair and RecF pathway recombination.</text>
</comment>
<keyword evidence="5 7" id="KW-0234">DNA repair</keyword>
<keyword evidence="12" id="KW-1185">Reference proteome</keyword>
<evidence type="ECO:0000256" key="2">
    <source>
        <dbReference type="ARBA" id="ARBA00021310"/>
    </source>
</evidence>
<evidence type="ECO:0000256" key="6">
    <source>
        <dbReference type="ARBA" id="ARBA00033409"/>
    </source>
</evidence>
<dbReference type="EMBL" id="BLAU01000001">
    <property type="protein sequence ID" value="GET20466.1"/>
    <property type="molecule type" value="Genomic_DNA"/>
</dbReference>
<dbReference type="PANTHER" id="PTHR33991:SF1">
    <property type="entry name" value="DNA REPAIR PROTEIN RECO"/>
    <property type="match status" value="1"/>
</dbReference>
<reference evidence="9 12" key="2">
    <citation type="submission" date="2019-10" db="EMBL/GenBank/DDBJ databases">
        <title>Prolixibacter strains distinguished by the presence of nitrate reductase genes were adept at nitrate-dependent anaerobic corrosion of metallic iron and carbon steel.</title>
        <authorList>
            <person name="Iino T."/>
            <person name="Shono N."/>
            <person name="Ito K."/>
            <person name="Nakamura R."/>
            <person name="Sueoka K."/>
            <person name="Harayama S."/>
            <person name="Ohkuma M."/>
        </authorList>
    </citation>
    <scope>NUCLEOTIDE SEQUENCE [LARGE SCALE GENOMIC DNA]</scope>
    <source>
        <strain evidence="9 12">MIC1-1</strain>
    </source>
</reference>
<dbReference type="GO" id="GO:0006302">
    <property type="term" value="P:double-strand break repair"/>
    <property type="evidence" value="ECO:0007669"/>
    <property type="project" value="TreeGrafter"/>
</dbReference>
<evidence type="ECO:0000256" key="7">
    <source>
        <dbReference type="HAMAP-Rule" id="MF_00201"/>
    </source>
</evidence>
<comment type="caution">
    <text evidence="10">The sequence shown here is derived from an EMBL/GenBank/DDBJ whole genome shotgun (WGS) entry which is preliminary data.</text>
</comment>
<dbReference type="Proteomes" id="UP000240621">
    <property type="component" value="Unassembled WGS sequence"/>
</dbReference>
<keyword evidence="4 7" id="KW-0233">DNA recombination</keyword>
<dbReference type="Pfam" id="PF02565">
    <property type="entry name" value="RecO_C"/>
    <property type="match status" value="1"/>
</dbReference>
<dbReference type="InterPro" id="IPR003717">
    <property type="entry name" value="RecO"/>
</dbReference>
<dbReference type="Proteomes" id="UP000396862">
    <property type="component" value="Unassembled WGS sequence"/>
</dbReference>
<gene>
    <name evidence="7 9" type="primary">recO</name>
    <name evidence="10" type="ORF">CLV93_10275</name>
    <name evidence="9" type="ORF">JCM18694_07120</name>
</gene>
<sequence>MQQKTRAIVLHYLRYGETSMIVTLYTEAFGRMSFMMQGVRGKKSRSKANLLQPLFLLDMEVSYKPGRELQRVKEMRNAVPYSSIPFEIGKSTQAMFLSEILYKVLQEEEPRPELFEFLFHAVQYLDLATEGTANFHLVFLLQFARYLGFGPRDNYSEEKPYFDLRNGVFVTMPPPHSEYLRKDESRLFAKLIHVNFDSLETLKLDHKLRDRYLEALLDYFSLHLGSTIHIKSLPVLRELFS</sequence>
<organism evidence="10 11">
    <name type="scientific">Prolixibacter denitrificans</name>
    <dbReference type="NCBI Taxonomy" id="1541063"/>
    <lineage>
        <taxon>Bacteria</taxon>
        <taxon>Pseudomonadati</taxon>
        <taxon>Bacteroidota</taxon>
        <taxon>Bacteroidia</taxon>
        <taxon>Marinilabiliales</taxon>
        <taxon>Prolixibacteraceae</taxon>
        <taxon>Prolixibacter</taxon>
    </lineage>
</organism>
<evidence type="ECO:0000259" key="8">
    <source>
        <dbReference type="Pfam" id="PF11967"/>
    </source>
</evidence>
<dbReference type="Gene3D" id="2.40.50.140">
    <property type="entry name" value="Nucleic acid-binding proteins"/>
    <property type="match status" value="1"/>
</dbReference>
<dbReference type="InterPro" id="IPR022572">
    <property type="entry name" value="DNA_rep/recomb_RecO_N"/>
</dbReference>
<evidence type="ECO:0000256" key="1">
    <source>
        <dbReference type="ARBA" id="ARBA00007452"/>
    </source>
</evidence>
<evidence type="ECO:0000256" key="4">
    <source>
        <dbReference type="ARBA" id="ARBA00023172"/>
    </source>
</evidence>
<dbReference type="InterPro" id="IPR037278">
    <property type="entry name" value="ARFGAP/RecO"/>
</dbReference>
<comment type="similarity">
    <text evidence="1 7">Belongs to the RecO family.</text>
</comment>
<reference evidence="10 11" key="1">
    <citation type="submission" date="2018-03" db="EMBL/GenBank/DDBJ databases">
        <title>Genomic Encyclopedia of Archaeal and Bacterial Type Strains, Phase II (KMG-II): from individual species to whole genera.</title>
        <authorList>
            <person name="Goeker M."/>
        </authorList>
    </citation>
    <scope>NUCLEOTIDE SEQUENCE [LARGE SCALE GENOMIC DNA]</scope>
    <source>
        <strain evidence="10 11">DSM 27267</strain>
    </source>
</reference>
<evidence type="ECO:0000313" key="10">
    <source>
        <dbReference type="EMBL" id="PSK84291.1"/>
    </source>
</evidence>
<dbReference type="Gene3D" id="1.20.1440.120">
    <property type="entry name" value="Recombination protein O, C-terminal domain"/>
    <property type="match status" value="1"/>
</dbReference>
<dbReference type="GO" id="GO:0006310">
    <property type="term" value="P:DNA recombination"/>
    <property type="evidence" value="ECO:0007669"/>
    <property type="project" value="UniProtKB-UniRule"/>
</dbReference>
<evidence type="ECO:0000256" key="3">
    <source>
        <dbReference type="ARBA" id="ARBA00022763"/>
    </source>
</evidence>